<protein>
    <recommendedName>
        <fullName evidence="10">DUF1778 domain-containing protein</fullName>
    </recommendedName>
</protein>
<evidence type="ECO:0000256" key="5">
    <source>
        <dbReference type="ARBA" id="ARBA00023163"/>
    </source>
</evidence>
<dbReference type="InterPro" id="IPR010985">
    <property type="entry name" value="Ribbon_hlx_hlx"/>
</dbReference>
<gene>
    <name evidence="8" type="ORF">CKO25_06660</name>
</gene>
<evidence type="ECO:0000313" key="8">
    <source>
        <dbReference type="EMBL" id="MBK1644341.1"/>
    </source>
</evidence>
<dbReference type="Gene3D" id="1.20.5.780">
    <property type="entry name" value="Single helix bin"/>
    <property type="match status" value="1"/>
</dbReference>
<dbReference type="PANTHER" id="PTHR35401:SF1">
    <property type="entry name" value="CYTOPLASMIC PROTEIN"/>
    <property type="match status" value="1"/>
</dbReference>
<dbReference type="GO" id="GO:0006355">
    <property type="term" value="P:regulation of DNA-templated transcription"/>
    <property type="evidence" value="ECO:0007669"/>
    <property type="project" value="InterPro"/>
</dbReference>
<feature type="region of interest" description="Disordered" evidence="7">
    <location>
        <begin position="87"/>
        <end position="107"/>
    </location>
</feature>
<comment type="caution">
    <text evidence="8">The sequence shown here is derived from an EMBL/GenBank/DDBJ whole genome shotgun (WGS) entry which is preliminary data.</text>
</comment>
<evidence type="ECO:0000256" key="4">
    <source>
        <dbReference type="ARBA" id="ARBA00023125"/>
    </source>
</evidence>
<keyword evidence="3" id="KW-0805">Transcription regulation</keyword>
<dbReference type="Pfam" id="PF08681">
    <property type="entry name" value="TacA1"/>
    <property type="match status" value="1"/>
</dbReference>
<dbReference type="InterPro" id="IPR014795">
    <property type="entry name" value="TacA_1-like"/>
</dbReference>
<sequence length="107" mass="11919">MSSTVKYSGTPPPERPARAARSARLGLRATPEQERVLRRAAEVAHKSLTDFILDSACQAAEQTLLDQRLFLVSGVEYQALLDLLDRPAQDNPGLRDLFSRADPWETQ</sequence>
<keyword evidence="9" id="KW-1185">Reference proteome</keyword>
<comment type="similarity">
    <text evidence="6">Belongs to the TacA antitoxin family.</text>
</comment>
<keyword evidence="5" id="KW-0804">Transcription</keyword>
<dbReference type="AlphaFoldDB" id="A0A9X0WGM9"/>
<evidence type="ECO:0000256" key="7">
    <source>
        <dbReference type="SAM" id="MobiDB-lite"/>
    </source>
</evidence>
<proteinExistence type="inferred from homology"/>
<feature type="compositionally biased region" description="Basic and acidic residues" evidence="7">
    <location>
        <begin position="97"/>
        <end position="107"/>
    </location>
</feature>
<keyword evidence="1" id="KW-0678">Repressor</keyword>
<keyword evidence="4" id="KW-0238">DNA-binding</keyword>
<name>A0A9X0WGM9_9GAMM</name>
<dbReference type="GO" id="GO:0003677">
    <property type="term" value="F:DNA binding"/>
    <property type="evidence" value="ECO:0007669"/>
    <property type="project" value="UniProtKB-KW"/>
</dbReference>
<evidence type="ECO:0000256" key="6">
    <source>
        <dbReference type="ARBA" id="ARBA00049988"/>
    </source>
</evidence>
<reference evidence="8 9" key="1">
    <citation type="journal article" date="2020" name="Microorganisms">
        <title>Osmotic Adaptation and Compatible Solute Biosynthesis of Phototrophic Bacteria as Revealed from Genome Analyses.</title>
        <authorList>
            <person name="Imhoff J.F."/>
            <person name="Rahn T."/>
            <person name="Kunzel S."/>
            <person name="Keller A."/>
            <person name="Neulinger S.C."/>
        </authorList>
    </citation>
    <scope>NUCLEOTIDE SEQUENCE [LARGE SCALE GENOMIC DNA]</scope>
    <source>
        <strain evidence="8 9">DSM 21303</strain>
    </source>
</reference>
<dbReference type="PANTHER" id="PTHR35401">
    <property type="entry name" value="COPG FAMILY HELIX-TURN-HELIX PROTEIN-RELATED-RELATED"/>
    <property type="match status" value="1"/>
</dbReference>
<feature type="region of interest" description="Disordered" evidence="7">
    <location>
        <begin position="1"/>
        <end position="24"/>
    </location>
</feature>
<evidence type="ECO:0008006" key="10">
    <source>
        <dbReference type="Google" id="ProtNLM"/>
    </source>
</evidence>
<evidence type="ECO:0000256" key="3">
    <source>
        <dbReference type="ARBA" id="ARBA00023015"/>
    </source>
</evidence>
<dbReference type="Proteomes" id="UP001138802">
    <property type="component" value="Unassembled WGS sequence"/>
</dbReference>
<evidence type="ECO:0000256" key="2">
    <source>
        <dbReference type="ARBA" id="ARBA00022649"/>
    </source>
</evidence>
<keyword evidence="2" id="KW-1277">Toxin-antitoxin system</keyword>
<dbReference type="SUPFAM" id="SSF47598">
    <property type="entry name" value="Ribbon-helix-helix"/>
    <property type="match status" value="1"/>
</dbReference>
<organism evidence="8 9">
    <name type="scientific">Thiocapsa imhoffii</name>
    <dbReference type="NCBI Taxonomy" id="382777"/>
    <lineage>
        <taxon>Bacteria</taxon>
        <taxon>Pseudomonadati</taxon>
        <taxon>Pseudomonadota</taxon>
        <taxon>Gammaproteobacteria</taxon>
        <taxon>Chromatiales</taxon>
        <taxon>Chromatiaceae</taxon>
        <taxon>Thiocapsa</taxon>
    </lineage>
</organism>
<evidence type="ECO:0000313" key="9">
    <source>
        <dbReference type="Proteomes" id="UP001138802"/>
    </source>
</evidence>
<accession>A0A9X0WGM9</accession>
<evidence type="ECO:0000256" key="1">
    <source>
        <dbReference type="ARBA" id="ARBA00022491"/>
    </source>
</evidence>
<dbReference type="EMBL" id="NRSD01000005">
    <property type="protein sequence ID" value="MBK1644341.1"/>
    <property type="molecule type" value="Genomic_DNA"/>
</dbReference>
<dbReference type="RefSeq" id="WP_200387144.1">
    <property type="nucleotide sequence ID" value="NZ_NRSD01000005.1"/>
</dbReference>